<keyword evidence="1" id="KW-0732">Signal</keyword>
<dbReference type="EMBL" id="CAJNJA010009018">
    <property type="protein sequence ID" value="CAE7242358.1"/>
    <property type="molecule type" value="Genomic_DNA"/>
</dbReference>
<name>A0A812LBV8_9DINO</name>
<evidence type="ECO:0000256" key="1">
    <source>
        <dbReference type="SAM" id="SignalP"/>
    </source>
</evidence>
<organism evidence="2 3">
    <name type="scientific">Symbiodinium necroappetens</name>
    <dbReference type="NCBI Taxonomy" id="1628268"/>
    <lineage>
        <taxon>Eukaryota</taxon>
        <taxon>Sar</taxon>
        <taxon>Alveolata</taxon>
        <taxon>Dinophyceae</taxon>
        <taxon>Suessiales</taxon>
        <taxon>Symbiodiniaceae</taxon>
        <taxon>Symbiodinium</taxon>
    </lineage>
</organism>
<feature type="chain" id="PRO_5032496009" evidence="1">
    <location>
        <begin position="24"/>
        <end position="244"/>
    </location>
</feature>
<comment type="caution">
    <text evidence="2">The sequence shown here is derived from an EMBL/GenBank/DDBJ whole genome shotgun (WGS) entry which is preliminary data.</text>
</comment>
<dbReference type="AlphaFoldDB" id="A0A812LBV8"/>
<reference evidence="2" key="1">
    <citation type="submission" date="2021-02" db="EMBL/GenBank/DDBJ databases">
        <authorList>
            <person name="Dougan E. K."/>
            <person name="Rhodes N."/>
            <person name="Thang M."/>
            <person name="Chan C."/>
        </authorList>
    </citation>
    <scope>NUCLEOTIDE SEQUENCE</scope>
</reference>
<keyword evidence="3" id="KW-1185">Reference proteome</keyword>
<proteinExistence type="predicted"/>
<sequence>MVVRAAAWSMLWWQALLLAGTMAVPLVHQAPPASFSQVFCSEYPWLCGDKIDCRNSAGEAPSTEEVMQEKLRLWHQVVETPGQPNERSWCFANPIYWDLVVKECVAKGDLKTSAQVQFRYSVLNHPLDELDASYCFLWGHCQNEEVTSRTTREEAIEMCNQIFPEPNSWQSVGFSAAPTNISMVVSPRHVDSYTHFNTSDQVESFVKLACAQGNYHCDVVYCKETYCQTEYYRQKYQHLSPKPR</sequence>
<evidence type="ECO:0000313" key="2">
    <source>
        <dbReference type="EMBL" id="CAE7242358.1"/>
    </source>
</evidence>
<dbReference type="OrthoDB" id="406236at2759"/>
<evidence type="ECO:0000313" key="3">
    <source>
        <dbReference type="Proteomes" id="UP000601435"/>
    </source>
</evidence>
<protein>
    <submittedName>
        <fullName evidence="2">Uncharacterized protein</fullName>
    </submittedName>
</protein>
<accession>A0A812LBV8</accession>
<gene>
    <name evidence="2" type="ORF">SNEC2469_LOCUS4485</name>
</gene>
<feature type="signal peptide" evidence="1">
    <location>
        <begin position="1"/>
        <end position="23"/>
    </location>
</feature>
<dbReference type="Proteomes" id="UP000601435">
    <property type="component" value="Unassembled WGS sequence"/>
</dbReference>